<gene>
    <name evidence="1" type="ORF">QAD02_012506</name>
</gene>
<dbReference type="EMBL" id="CM056742">
    <property type="protein sequence ID" value="KAJ8676719.1"/>
    <property type="molecule type" value="Genomic_DNA"/>
</dbReference>
<accession>A0ACC2NZM7</accession>
<name>A0ACC2NZM7_9HYME</name>
<evidence type="ECO:0000313" key="1">
    <source>
        <dbReference type="EMBL" id="KAJ8676719.1"/>
    </source>
</evidence>
<protein>
    <submittedName>
        <fullName evidence="1">Uncharacterized protein</fullName>
    </submittedName>
</protein>
<organism evidence="1 2">
    <name type="scientific">Eretmocerus hayati</name>
    <dbReference type="NCBI Taxonomy" id="131215"/>
    <lineage>
        <taxon>Eukaryota</taxon>
        <taxon>Metazoa</taxon>
        <taxon>Ecdysozoa</taxon>
        <taxon>Arthropoda</taxon>
        <taxon>Hexapoda</taxon>
        <taxon>Insecta</taxon>
        <taxon>Pterygota</taxon>
        <taxon>Neoptera</taxon>
        <taxon>Endopterygota</taxon>
        <taxon>Hymenoptera</taxon>
        <taxon>Apocrita</taxon>
        <taxon>Proctotrupomorpha</taxon>
        <taxon>Chalcidoidea</taxon>
        <taxon>Aphelinidae</taxon>
        <taxon>Aphelininae</taxon>
        <taxon>Eretmocerus</taxon>
    </lineage>
</organism>
<comment type="caution">
    <text evidence="1">The sequence shown here is derived from an EMBL/GenBank/DDBJ whole genome shotgun (WGS) entry which is preliminary data.</text>
</comment>
<dbReference type="Proteomes" id="UP001239111">
    <property type="component" value="Chromosome 2"/>
</dbReference>
<keyword evidence="2" id="KW-1185">Reference proteome</keyword>
<sequence length="503" mass="54199">MVKSMSSVSDKSGKMRQLFAALIVNGLSLAYGLVCGWGSPMVPLLQRGQVSGWEGPVPDEQAASWIGGLFCLGGLAVAPLLGWMLERLGRKGFGYATCCPMMLSWLLTGWPWRSLGWLYAARALGGVSGAMGMFFVPVYVSEIASEANRGALGSLLLFGINIGVLVAFVAGSVLSYGAFALLGVAVVLVFVVGFYFLPETPVYLVRQGRTVEATKSLIYFTGNNKTLVNEKLSDLQAQIHSREGENPARNPSLCDLFKDRATRRGMIIVLGLLGGQQFCGIFAMINYAETIFRASGSSMSPQTSATMLATIQVLGSYVSTTLMERAGRRMLVLFSCFGMCLCHLSVGVFCMLQASGWDVSAVSWLPPLALSTYMAVYCLGMGPAPFVVASEVFRVELSSAANTCCFVFLWAMAFVVVKSFGSMIELMGIGGCFLMLSAFCASSFVFALAMLPETKGRKREDIVEELALGGRGSTRKPVARTYFDREMQEADGDKDKCSTETAR</sequence>
<evidence type="ECO:0000313" key="2">
    <source>
        <dbReference type="Proteomes" id="UP001239111"/>
    </source>
</evidence>
<reference evidence="1" key="1">
    <citation type="submission" date="2023-04" db="EMBL/GenBank/DDBJ databases">
        <title>A chromosome-level genome assembly of the parasitoid wasp Eretmocerus hayati.</title>
        <authorList>
            <person name="Zhong Y."/>
            <person name="Liu S."/>
            <person name="Liu Y."/>
        </authorList>
    </citation>
    <scope>NUCLEOTIDE SEQUENCE</scope>
    <source>
        <strain evidence="1">ZJU_SS_LIU_2023</strain>
    </source>
</reference>
<proteinExistence type="predicted"/>